<evidence type="ECO:0000313" key="2">
    <source>
        <dbReference type="Proteomes" id="UP000800097"/>
    </source>
</evidence>
<dbReference type="EMBL" id="ML986510">
    <property type="protein sequence ID" value="KAF2273403.1"/>
    <property type="molecule type" value="Genomic_DNA"/>
</dbReference>
<dbReference type="RefSeq" id="XP_033650942.1">
    <property type="nucleotide sequence ID" value="XM_033793295.1"/>
</dbReference>
<sequence length="251" mass="27984">MAASVILPLYVYPSAGAWEPLREMASSYPHVHFTAIVNPHNGPGGGALPNEDYAQAIRALNSLNNVRTIGYVSTTWCSKTVESVLDEIALYDGWGQSDPSLAMGGIFFDETPTRYSPENISYLLTISHAVHDQHGLKDGFVVHNPGAVPEAQYFVDPTFKQAADLTIIFEDTYDHWTRNADALIKATESYDRSKLAAMLHTTPQLNTTDTEETLRRVLALGRSFWLTQTRDYTGIDTYFRVFMDSLNKLLS</sequence>
<dbReference type="PANTHER" id="PTHR35040">
    <property type="match status" value="1"/>
</dbReference>
<name>A0A6A6JB48_WESOR</name>
<dbReference type="Proteomes" id="UP000800097">
    <property type="component" value="Unassembled WGS sequence"/>
</dbReference>
<dbReference type="Pfam" id="PF12138">
    <property type="entry name" value="Spherulin4"/>
    <property type="match status" value="1"/>
</dbReference>
<gene>
    <name evidence="1" type="ORF">EI97DRAFT_156392</name>
</gene>
<dbReference type="PANTHER" id="PTHR35040:SF7">
    <property type="entry name" value="FIBRONECTIN TYPE-III DOMAIN-CONTAINING PROTEIN-RELATED"/>
    <property type="match status" value="1"/>
</dbReference>
<dbReference type="GeneID" id="54546470"/>
<dbReference type="OrthoDB" id="5342184at2759"/>
<evidence type="ECO:0008006" key="3">
    <source>
        <dbReference type="Google" id="ProtNLM"/>
    </source>
</evidence>
<keyword evidence="2" id="KW-1185">Reference proteome</keyword>
<protein>
    <recommendedName>
        <fullName evidence="3">Cell surface spherulin 4-like protein</fullName>
    </recommendedName>
</protein>
<dbReference type="InterPro" id="IPR021986">
    <property type="entry name" value="Spherulin4"/>
</dbReference>
<organism evidence="1 2">
    <name type="scientific">Westerdykella ornata</name>
    <dbReference type="NCBI Taxonomy" id="318751"/>
    <lineage>
        <taxon>Eukaryota</taxon>
        <taxon>Fungi</taxon>
        <taxon>Dikarya</taxon>
        <taxon>Ascomycota</taxon>
        <taxon>Pezizomycotina</taxon>
        <taxon>Dothideomycetes</taxon>
        <taxon>Pleosporomycetidae</taxon>
        <taxon>Pleosporales</taxon>
        <taxon>Sporormiaceae</taxon>
        <taxon>Westerdykella</taxon>
    </lineage>
</organism>
<accession>A0A6A6JB48</accession>
<dbReference type="AlphaFoldDB" id="A0A6A6JB48"/>
<reference evidence="1" key="1">
    <citation type="journal article" date="2020" name="Stud. Mycol.">
        <title>101 Dothideomycetes genomes: a test case for predicting lifestyles and emergence of pathogens.</title>
        <authorList>
            <person name="Haridas S."/>
            <person name="Albert R."/>
            <person name="Binder M."/>
            <person name="Bloem J."/>
            <person name="Labutti K."/>
            <person name="Salamov A."/>
            <person name="Andreopoulos B."/>
            <person name="Baker S."/>
            <person name="Barry K."/>
            <person name="Bills G."/>
            <person name="Bluhm B."/>
            <person name="Cannon C."/>
            <person name="Castanera R."/>
            <person name="Culley D."/>
            <person name="Daum C."/>
            <person name="Ezra D."/>
            <person name="Gonzalez J."/>
            <person name="Henrissat B."/>
            <person name="Kuo A."/>
            <person name="Liang C."/>
            <person name="Lipzen A."/>
            <person name="Lutzoni F."/>
            <person name="Magnuson J."/>
            <person name="Mondo S."/>
            <person name="Nolan M."/>
            <person name="Ohm R."/>
            <person name="Pangilinan J."/>
            <person name="Park H.-J."/>
            <person name="Ramirez L."/>
            <person name="Alfaro M."/>
            <person name="Sun H."/>
            <person name="Tritt A."/>
            <person name="Yoshinaga Y."/>
            <person name="Zwiers L.-H."/>
            <person name="Turgeon B."/>
            <person name="Goodwin S."/>
            <person name="Spatafora J."/>
            <person name="Crous P."/>
            <person name="Grigoriev I."/>
        </authorList>
    </citation>
    <scope>NUCLEOTIDE SEQUENCE</scope>
    <source>
        <strain evidence="1">CBS 379.55</strain>
    </source>
</reference>
<evidence type="ECO:0000313" key="1">
    <source>
        <dbReference type="EMBL" id="KAF2273403.1"/>
    </source>
</evidence>
<proteinExistence type="predicted"/>